<dbReference type="Pfam" id="PF12697">
    <property type="entry name" value="Abhydrolase_6"/>
    <property type="match status" value="1"/>
</dbReference>
<proteinExistence type="predicted"/>
<evidence type="ECO:0000313" key="3">
    <source>
        <dbReference type="Proteomes" id="UP000622797"/>
    </source>
</evidence>
<dbReference type="PANTHER" id="PTHR43329">
    <property type="entry name" value="EPOXIDE HYDROLASE"/>
    <property type="match status" value="1"/>
</dbReference>
<dbReference type="AlphaFoldDB" id="A0A8H4SZ14"/>
<name>A0A8H4SZ14_9HYPO</name>
<dbReference type="Proteomes" id="UP000622797">
    <property type="component" value="Unassembled WGS sequence"/>
</dbReference>
<reference evidence="2" key="2">
    <citation type="submission" date="2020-05" db="EMBL/GenBank/DDBJ databases">
        <authorList>
            <person name="Kim H.-S."/>
            <person name="Proctor R.H."/>
            <person name="Brown D.W."/>
        </authorList>
    </citation>
    <scope>NUCLEOTIDE SEQUENCE</scope>
    <source>
        <strain evidence="2">NRRL 20472</strain>
    </source>
</reference>
<dbReference type="Gene3D" id="3.40.50.1820">
    <property type="entry name" value="alpha/beta hydrolase"/>
    <property type="match status" value="1"/>
</dbReference>
<feature type="domain" description="AB hydrolase-1" evidence="1">
    <location>
        <begin position="35"/>
        <end position="302"/>
    </location>
</feature>
<keyword evidence="3" id="KW-1185">Reference proteome</keyword>
<reference evidence="2" key="1">
    <citation type="journal article" date="2020" name="BMC Genomics">
        <title>Correction to: Identification and distribution of gene clusters required for synthesis of sphingolipid metabolism inhibitors in diverse species of the filamentous fungus Fusarium.</title>
        <authorList>
            <person name="Kim H.S."/>
            <person name="Lohmar J.M."/>
            <person name="Busman M."/>
            <person name="Brown D.W."/>
            <person name="Naumann T.A."/>
            <person name="Divon H.H."/>
            <person name="Lysoe E."/>
            <person name="Uhlig S."/>
            <person name="Proctor R.H."/>
        </authorList>
    </citation>
    <scope>NUCLEOTIDE SEQUENCE</scope>
    <source>
        <strain evidence="2">NRRL 20472</strain>
    </source>
</reference>
<accession>A0A8H4SZ14</accession>
<dbReference type="SUPFAM" id="SSF53474">
    <property type="entry name" value="alpha/beta-Hydrolases"/>
    <property type="match status" value="1"/>
</dbReference>
<comment type="caution">
    <text evidence="2">The sequence shown here is derived from an EMBL/GenBank/DDBJ whole genome shotgun (WGS) entry which is preliminary data.</text>
</comment>
<dbReference type="InterPro" id="IPR000073">
    <property type="entry name" value="AB_hydrolase_1"/>
</dbReference>
<gene>
    <name evidence="2" type="ORF">FSARC_13823</name>
</gene>
<protein>
    <recommendedName>
        <fullName evidence="1">AB hydrolase-1 domain-containing protein</fullName>
    </recommendedName>
</protein>
<evidence type="ECO:0000313" key="2">
    <source>
        <dbReference type="EMBL" id="KAF4948164.1"/>
    </source>
</evidence>
<dbReference type="InterPro" id="IPR029058">
    <property type="entry name" value="AB_hydrolase_fold"/>
</dbReference>
<evidence type="ECO:0000259" key="1">
    <source>
        <dbReference type="Pfam" id="PF12697"/>
    </source>
</evidence>
<dbReference type="EMBL" id="JABEXW010001063">
    <property type="protein sequence ID" value="KAF4948164.1"/>
    <property type="molecule type" value="Genomic_DNA"/>
</dbReference>
<organism evidence="2 3">
    <name type="scientific">Fusarium sarcochroum</name>
    <dbReference type="NCBI Taxonomy" id="1208366"/>
    <lineage>
        <taxon>Eukaryota</taxon>
        <taxon>Fungi</taxon>
        <taxon>Dikarya</taxon>
        <taxon>Ascomycota</taxon>
        <taxon>Pezizomycotina</taxon>
        <taxon>Sordariomycetes</taxon>
        <taxon>Hypocreomycetidae</taxon>
        <taxon>Hypocreales</taxon>
        <taxon>Nectriaceae</taxon>
        <taxon>Fusarium</taxon>
        <taxon>Fusarium lateritium species complex</taxon>
    </lineage>
</organism>
<sequence>MAVVKPNSTSLVDLGSYKLEVTIHGPPRRAHNPIVVIIPGITSSIKEWTAVTQSLAEWISVVNYERAGYGQSEAAPTDDSRTAEDIATELHTLLLVAKITPPYIVVCHSYGGIIAREFVRLRNLAQFKGFVFVDANTGETPLTVPNPFVRALQVGINTLKVCYGDSHRLGDSAWQALLEEEARPEHEAAAEREIAQYHASGETFCAKELSSDEQPELGRVPLMVLHADYAVDLNKIYTEGLRLGNGTETERAGMQEFIKQANDLEETMQRKLLKLSERSKFQHVAGSGHSIHMTAPESVVDAVTWILMQYRC</sequence>
<dbReference type="OrthoDB" id="294702at2759"/>